<dbReference type="EMBL" id="JAGTJQ010000005">
    <property type="protein sequence ID" value="KAH7031567.1"/>
    <property type="molecule type" value="Genomic_DNA"/>
</dbReference>
<dbReference type="GO" id="GO:0003824">
    <property type="term" value="F:catalytic activity"/>
    <property type="evidence" value="ECO:0007669"/>
    <property type="project" value="InterPro"/>
</dbReference>
<evidence type="ECO:0000313" key="2">
    <source>
        <dbReference type="Proteomes" id="UP000756346"/>
    </source>
</evidence>
<dbReference type="PANTHER" id="PTHR46082">
    <property type="entry name" value="ATP/GTP-BINDING PROTEIN-RELATED"/>
    <property type="match status" value="1"/>
</dbReference>
<dbReference type="Proteomes" id="UP000756346">
    <property type="component" value="Unassembled WGS sequence"/>
</dbReference>
<proteinExistence type="predicted"/>
<dbReference type="GeneID" id="70183612"/>
<gene>
    <name evidence="1" type="ORF">B0I36DRAFT_324192</name>
</gene>
<dbReference type="GO" id="GO:0009116">
    <property type="term" value="P:nucleoside metabolic process"/>
    <property type="evidence" value="ECO:0007669"/>
    <property type="project" value="InterPro"/>
</dbReference>
<sequence length="378" mass="41239">MHYDSDWRNLVKHLISGQVPSNHEAHQHVPGPDGPSRRGVFSIAIICALPLEYDAVSLLFDESWDEQDGGYGRAAGDTNTYSFGRVGRHNVVLVLLPNMGSSVAAGSAASLRSSFPSLSLALLVGVCGGVPGTGADERLLGDVVISKIVYHDISKQYPASLVLRDTVEDALGRPKKEIRNLVTIFETEAGEEQLQTKAGSHLQELQARAVRLNRRTNYHYPGVDEDKLFAADYRHGHHEPQLCVICNEGPQGSCRTAAQASCTELGCDERRLVPRTRIEMRRRMAPEDQQRPRVIIGSISSGNIVMKSGEHRDQIAQERGVVAFEMEGAGVWDEVPCIVVKGICDYADSHKNKVWQPFAAAAAAAVTKAVLGRHACTD</sequence>
<dbReference type="SUPFAM" id="SSF53167">
    <property type="entry name" value="Purine and uridine phosphorylases"/>
    <property type="match status" value="1"/>
</dbReference>
<keyword evidence="2" id="KW-1185">Reference proteome</keyword>
<dbReference type="InterPro" id="IPR035994">
    <property type="entry name" value="Nucleoside_phosphorylase_sf"/>
</dbReference>
<organism evidence="1 2">
    <name type="scientific">Microdochium trichocladiopsis</name>
    <dbReference type="NCBI Taxonomy" id="1682393"/>
    <lineage>
        <taxon>Eukaryota</taxon>
        <taxon>Fungi</taxon>
        <taxon>Dikarya</taxon>
        <taxon>Ascomycota</taxon>
        <taxon>Pezizomycotina</taxon>
        <taxon>Sordariomycetes</taxon>
        <taxon>Xylariomycetidae</taxon>
        <taxon>Xylariales</taxon>
        <taxon>Microdochiaceae</taxon>
        <taxon>Microdochium</taxon>
    </lineage>
</organism>
<evidence type="ECO:0000313" key="1">
    <source>
        <dbReference type="EMBL" id="KAH7031567.1"/>
    </source>
</evidence>
<dbReference type="RefSeq" id="XP_046013247.1">
    <property type="nucleotide sequence ID" value="XM_046154066.1"/>
</dbReference>
<dbReference type="OrthoDB" id="20872at2759"/>
<dbReference type="PANTHER" id="PTHR46082:SF6">
    <property type="entry name" value="AAA+ ATPASE DOMAIN-CONTAINING PROTEIN-RELATED"/>
    <property type="match status" value="1"/>
</dbReference>
<dbReference type="InterPro" id="IPR053137">
    <property type="entry name" value="NLR-like"/>
</dbReference>
<accession>A0A9P8Y5H5</accession>
<protein>
    <submittedName>
        <fullName evidence="1">Nucleoside phosphorylase domain-containing protein</fullName>
    </submittedName>
</protein>
<dbReference type="AlphaFoldDB" id="A0A9P8Y5H5"/>
<dbReference type="Gene3D" id="3.40.50.1580">
    <property type="entry name" value="Nucleoside phosphorylase domain"/>
    <property type="match status" value="1"/>
</dbReference>
<reference evidence="1" key="1">
    <citation type="journal article" date="2021" name="Nat. Commun.">
        <title>Genetic determinants of endophytism in the Arabidopsis root mycobiome.</title>
        <authorList>
            <person name="Mesny F."/>
            <person name="Miyauchi S."/>
            <person name="Thiergart T."/>
            <person name="Pickel B."/>
            <person name="Atanasova L."/>
            <person name="Karlsson M."/>
            <person name="Huettel B."/>
            <person name="Barry K.W."/>
            <person name="Haridas S."/>
            <person name="Chen C."/>
            <person name="Bauer D."/>
            <person name="Andreopoulos W."/>
            <person name="Pangilinan J."/>
            <person name="LaButti K."/>
            <person name="Riley R."/>
            <person name="Lipzen A."/>
            <person name="Clum A."/>
            <person name="Drula E."/>
            <person name="Henrissat B."/>
            <person name="Kohler A."/>
            <person name="Grigoriev I.V."/>
            <person name="Martin F.M."/>
            <person name="Hacquard S."/>
        </authorList>
    </citation>
    <scope>NUCLEOTIDE SEQUENCE</scope>
    <source>
        <strain evidence="1">MPI-CAGE-CH-0230</strain>
    </source>
</reference>
<name>A0A9P8Y5H5_9PEZI</name>
<comment type="caution">
    <text evidence="1">The sequence shown here is derived from an EMBL/GenBank/DDBJ whole genome shotgun (WGS) entry which is preliminary data.</text>
</comment>